<evidence type="ECO:0000256" key="8">
    <source>
        <dbReference type="PIRSR" id="PIRSR001434-2"/>
    </source>
</evidence>
<dbReference type="GO" id="GO:0005737">
    <property type="term" value="C:cytoplasm"/>
    <property type="evidence" value="ECO:0007669"/>
    <property type="project" value="TreeGrafter"/>
</dbReference>
<dbReference type="PANTHER" id="PTHR11808">
    <property type="entry name" value="TRANS-SULFURATION ENZYME FAMILY MEMBER"/>
    <property type="match status" value="1"/>
</dbReference>
<dbReference type="Gene3D" id="3.40.640.10">
    <property type="entry name" value="Type I PLP-dependent aspartate aminotransferase-like (Major domain)"/>
    <property type="match status" value="1"/>
</dbReference>
<dbReference type="SUPFAM" id="SSF53383">
    <property type="entry name" value="PLP-dependent transferases"/>
    <property type="match status" value="1"/>
</dbReference>
<evidence type="ECO:0000313" key="11">
    <source>
        <dbReference type="Proteomes" id="UP001152592"/>
    </source>
</evidence>
<dbReference type="InterPro" id="IPR000277">
    <property type="entry name" value="Cys/Met-Metab_PyrdxlP-dep_enz"/>
</dbReference>
<keyword evidence="6" id="KW-0028">Amino-acid biosynthesis</keyword>
<dbReference type="GO" id="GO:0004123">
    <property type="term" value="F:cystathionine gamma-lyase activity"/>
    <property type="evidence" value="ECO:0007669"/>
    <property type="project" value="TreeGrafter"/>
</dbReference>
<evidence type="ECO:0000256" key="5">
    <source>
        <dbReference type="ARBA" id="ARBA00022898"/>
    </source>
</evidence>
<dbReference type="CDD" id="cd00614">
    <property type="entry name" value="CGS_like"/>
    <property type="match status" value="1"/>
</dbReference>
<feature type="modified residue" description="N6-(pyridoxal phosphate)lysine" evidence="8">
    <location>
        <position position="206"/>
    </location>
</feature>
<dbReference type="FunFam" id="3.40.640.10:FF:000043">
    <property type="entry name" value="Cystathionine gamma-lyase"/>
    <property type="match status" value="1"/>
</dbReference>
<accession>A0A9W4NCL6</accession>
<proteinExistence type="inferred from homology"/>
<dbReference type="InterPro" id="IPR015421">
    <property type="entry name" value="PyrdxlP-dep_Trfase_major"/>
</dbReference>
<dbReference type="EC" id="4.4.1.1" evidence="4"/>
<evidence type="ECO:0000256" key="9">
    <source>
        <dbReference type="RuleBase" id="RU362118"/>
    </source>
</evidence>
<dbReference type="FunFam" id="3.90.1150.10:FF:000008">
    <property type="entry name" value="Cystathionine gamma-synthase"/>
    <property type="match status" value="1"/>
</dbReference>
<dbReference type="GO" id="GO:0019346">
    <property type="term" value="P:transsulfuration"/>
    <property type="evidence" value="ECO:0007669"/>
    <property type="project" value="InterPro"/>
</dbReference>
<evidence type="ECO:0000256" key="6">
    <source>
        <dbReference type="ARBA" id="ARBA00023192"/>
    </source>
</evidence>
<comment type="similarity">
    <text evidence="3 9">Belongs to the trans-sulfuration enzymes family.</text>
</comment>
<dbReference type="InterPro" id="IPR015424">
    <property type="entry name" value="PyrdxlP-dep_Trfase"/>
</dbReference>
<sequence>MGSTETSHTTDRRFGTLAVHAGAPHDPVTGAVIAPISLSTTYAQTSVGNPVGVYEYTRSSNPNRDNFEQAIAALEHAKYALAFSSGSAATANILQSLAAGSHVVSVSDVYGGTHRYFTKVASAHGVEVTFTPNIEEDVEKLIRPSTKLIWIETPSNPTLGLVDIRAIANIAHQHGIMVVVDNTFMSPYVQNPLDHGADLVVHSVTKYINGHSDVCMGVAAFSSEALKERLTFLQNAIGAVPSPFDCWLAHRGLKTLHLRAREASKNATVVAKALEASPNVISVNYPGIDSHPQRHIAVKQHRDGMGGGMLSFRIKGGQKAAHLFCQYTKIFTLAESLGGVESLCEVPSSMTHAGIPQDQREAAGVYDDLVRMSCGVEDSEDLHADVLQALESAIAASQKLNGSS</sequence>
<dbReference type="PIRSF" id="PIRSF001434">
    <property type="entry name" value="CGS"/>
    <property type="match status" value="1"/>
</dbReference>
<reference evidence="10" key="1">
    <citation type="submission" date="2021-07" db="EMBL/GenBank/DDBJ databases">
        <authorList>
            <person name="Branca A.L. A."/>
        </authorList>
    </citation>
    <scope>NUCLEOTIDE SEQUENCE</scope>
</reference>
<dbReference type="GO" id="GO:0019343">
    <property type="term" value="P:cysteine biosynthetic process via cystathionine"/>
    <property type="evidence" value="ECO:0007669"/>
    <property type="project" value="TreeGrafter"/>
</dbReference>
<dbReference type="Proteomes" id="UP001152592">
    <property type="component" value="Unassembled WGS sequence"/>
</dbReference>
<keyword evidence="5 8" id="KW-0663">Pyridoxal phosphate</keyword>
<dbReference type="GO" id="GO:0030170">
    <property type="term" value="F:pyridoxal phosphate binding"/>
    <property type="evidence" value="ECO:0007669"/>
    <property type="project" value="InterPro"/>
</dbReference>
<evidence type="ECO:0000256" key="2">
    <source>
        <dbReference type="ARBA" id="ARBA00005038"/>
    </source>
</evidence>
<comment type="caution">
    <text evidence="10">The sequence shown here is derived from an EMBL/GenBank/DDBJ whole genome shotgun (WGS) entry which is preliminary data.</text>
</comment>
<evidence type="ECO:0000256" key="3">
    <source>
        <dbReference type="ARBA" id="ARBA00009077"/>
    </source>
</evidence>
<protein>
    <recommendedName>
        <fullName evidence="4">cystathionine gamma-lyase</fullName>
        <ecNumber evidence="4">4.4.1.1</ecNumber>
    </recommendedName>
    <alternativeName>
        <fullName evidence="7">Gamma-cystathionase</fullName>
    </alternativeName>
</protein>
<keyword evidence="6" id="KW-0198">Cysteine biosynthesis</keyword>
<dbReference type="Pfam" id="PF01053">
    <property type="entry name" value="Cys_Met_Meta_PP"/>
    <property type="match status" value="1"/>
</dbReference>
<dbReference type="Gene3D" id="3.90.1150.10">
    <property type="entry name" value="Aspartate Aminotransferase, domain 1"/>
    <property type="match status" value="1"/>
</dbReference>
<evidence type="ECO:0000256" key="7">
    <source>
        <dbReference type="ARBA" id="ARBA00029853"/>
    </source>
</evidence>
<evidence type="ECO:0000256" key="4">
    <source>
        <dbReference type="ARBA" id="ARBA00012085"/>
    </source>
</evidence>
<name>A0A9W4NCL6_9EURO</name>
<organism evidence="10 11">
    <name type="scientific">Penicillium salamii</name>
    <dbReference type="NCBI Taxonomy" id="1612424"/>
    <lineage>
        <taxon>Eukaryota</taxon>
        <taxon>Fungi</taxon>
        <taxon>Dikarya</taxon>
        <taxon>Ascomycota</taxon>
        <taxon>Pezizomycotina</taxon>
        <taxon>Eurotiomycetes</taxon>
        <taxon>Eurotiomycetidae</taxon>
        <taxon>Eurotiales</taxon>
        <taxon>Aspergillaceae</taxon>
        <taxon>Penicillium</taxon>
    </lineage>
</organism>
<evidence type="ECO:0000256" key="1">
    <source>
        <dbReference type="ARBA" id="ARBA00001933"/>
    </source>
</evidence>
<evidence type="ECO:0000313" key="10">
    <source>
        <dbReference type="EMBL" id="CAG8334685.1"/>
    </source>
</evidence>
<dbReference type="InterPro" id="IPR015422">
    <property type="entry name" value="PyrdxlP-dep_Trfase_small"/>
</dbReference>
<comment type="cofactor">
    <cofactor evidence="1 9">
        <name>pyridoxal 5'-phosphate</name>
        <dbReference type="ChEBI" id="CHEBI:597326"/>
    </cofactor>
</comment>
<gene>
    <name evidence="10" type="ORF">PSALAMII_LOCUS2644</name>
</gene>
<dbReference type="EMBL" id="CAJVPD010000111">
    <property type="protein sequence ID" value="CAG8334685.1"/>
    <property type="molecule type" value="Genomic_DNA"/>
</dbReference>
<dbReference type="AlphaFoldDB" id="A0A9W4NCL6"/>
<dbReference type="PANTHER" id="PTHR11808:SF15">
    <property type="entry name" value="CYSTATHIONINE GAMMA-LYASE"/>
    <property type="match status" value="1"/>
</dbReference>
<comment type="pathway">
    <text evidence="2">Amino-acid biosynthesis; L-cysteine biosynthesis; L-cysteine from L-homocysteine and L-serine: step 2/2.</text>
</comment>
<dbReference type="OrthoDB" id="428734at2759"/>